<keyword evidence="2" id="KW-1185">Reference proteome</keyword>
<organism evidence="1 2">
    <name type="scientific">Liparis tanakae</name>
    <name type="common">Tanaka's snailfish</name>
    <dbReference type="NCBI Taxonomy" id="230148"/>
    <lineage>
        <taxon>Eukaryota</taxon>
        <taxon>Metazoa</taxon>
        <taxon>Chordata</taxon>
        <taxon>Craniata</taxon>
        <taxon>Vertebrata</taxon>
        <taxon>Euteleostomi</taxon>
        <taxon>Actinopterygii</taxon>
        <taxon>Neopterygii</taxon>
        <taxon>Teleostei</taxon>
        <taxon>Neoteleostei</taxon>
        <taxon>Acanthomorphata</taxon>
        <taxon>Eupercaria</taxon>
        <taxon>Perciformes</taxon>
        <taxon>Cottioidei</taxon>
        <taxon>Cottales</taxon>
        <taxon>Liparidae</taxon>
        <taxon>Liparis</taxon>
    </lineage>
</organism>
<comment type="caution">
    <text evidence="1">The sequence shown here is derived from an EMBL/GenBank/DDBJ whole genome shotgun (WGS) entry which is preliminary data.</text>
</comment>
<dbReference type="EMBL" id="SRLO01000072">
    <property type="protein sequence ID" value="TNN78630.1"/>
    <property type="molecule type" value="Genomic_DNA"/>
</dbReference>
<name>A0A4Z2IKQ7_9TELE</name>
<reference evidence="1 2" key="1">
    <citation type="submission" date="2019-03" db="EMBL/GenBank/DDBJ databases">
        <title>First draft genome of Liparis tanakae, snailfish: a comprehensive survey of snailfish specific genes.</title>
        <authorList>
            <person name="Kim W."/>
            <person name="Song I."/>
            <person name="Jeong J.-H."/>
            <person name="Kim D."/>
            <person name="Kim S."/>
            <person name="Ryu S."/>
            <person name="Song J.Y."/>
            <person name="Lee S.K."/>
        </authorList>
    </citation>
    <scope>NUCLEOTIDE SEQUENCE [LARGE SCALE GENOMIC DNA]</scope>
    <source>
        <tissue evidence="1">Muscle</tissue>
    </source>
</reference>
<sequence length="59" mass="6066">MIKPAVGNKVLYPRVEPGDDVEGHGDALTCVEGDGSGRVRTGQYSGRRHAAIESNGGAG</sequence>
<dbReference type="Proteomes" id="UP000314294">
    <property type="component" value="Unassembled WGS sequence"/>
</dbReference>
<protein>
    <submittedName>
        <fullName evidence="1">Uncharacterized protein</fullName>
    </submittedName>
</protein>
<evidence type="ECO:0000313" key="1">
    <source>
        <dbReference type="EMBL" id="TNN78630.1"/>
    </source>
</evidence>
<dbReference type="AlphaFoldDB" id="A0A4Z2IKQ7"/>
<gene>
    <name evidence="1" type="ORF">EYF80_011225</name>
</gene>
<proteinExistence type="predicted"/>
<evidence type="ECO:0000313" key="2">
    <source>
        <dbReference type="Proteomes" id="UP000314294"/>
    </source>
</evidence>
<accession>A0A4Z2IKQ7</accession>